<feature type="region of interest" description="Disordered" evidence="1">
    <location>
        <begin position="75"/>
        <end position="109"/>
    </location>
</feature>
<proteinExistence type="predicted"/>
<protein>
    <submittedName>
        <fullName evidence="2">Uncharacterized protein</fullName>
    </submittedName>
</protein>
<dbReference type="Proteomes" id="UP000695264">
    <property type="component" value="Unassembled WGS sequence"/>
</dbReference>
<evidence type="ECO:0000256" key="1">
    <source>
        <dbReference type="SAM" id="MobiDB-lite"/>
    </source>
</evidence>
<keyword evidence="3" id="KW-1185">Reference proteome</keyword>
<name>A0ABX1BW68_9ACTN</name>
<gene>
    <name evidence="2" type="ORF">HCK00_12515</name>
</gene>
<accession>A0ABX1BW68</accession>
<comment type="caution">
    <text evidence="2">The sequence shown here is derived from an EMBL/GenBank/DDBJ whole genome shotgun (WGS) entry which is preliminary data.</text>
</comment>
<dbReference type="RefSeq" id="WP_168101928.1">
    <property type="nucleotide sequence ID" value="NZ_JAATEN010000008.1"/>
</dbReference>
<reference evidence="2 3" key="1">
    <citation type="submission" date="2020-03" db="EMBL/GenBank/DDBJ databases">
        <title>WGS of actinomycetes isolated from Thailand.</title>
        <authorList>
            <person name="Thawai C."/>
        </authorList>
    </citation>
    <scope>NUCLEOTIDE SEQUENCE [LARGE SCALE GENOMIC DNA]</scope>
    <source>
        <strain evidence="2 3">PLAI 1-29</strain>
    </source>
</reference>
<sequence length="109" mass="12473">MHSYEPAARLPYTPYVSGSLPAYPAPRGAGQQSPTPIYDTLYAEYRRAFRALPGDRLGEEDLAFTPFGIRELAEPRHIWERVPPPEPPRRHRRPVPRALPPAARDRHPR</sequence>
<dbReference type="EMBL" id="JAATEN010000008">
    <property type="protein sequence ID" value="NJQ01328.1"/>
    <property type="molecule type" value="Genomic_DNA"/>
</dbReference>
<evidence type="ECO:0000313" key="3">
    <source>
        <dbReference type="Proteomes" id="UP000695264"/>
    </source>
</evidence>
<organism evidence="2 3">
    <name type="scientific">Streptomyces zingiberis</name>
    <dbReference type="NCBI Taxonomy" id="2053010"/>
    <lineage>
        <taxon>Bacteria</taxon>
        <taxon>Bacillati</taxon>
        <taxon>Actinomycetota</taxon>
        <taxon>Actinomycetes</taxon>
        <taxon>Kitasatosporales</taxon>
        <taxon>Streptomycetaceae</taxon>
        <taxon>Streptomyces</taxon>
    </lineage>
</organism>
<evidence type="ECO:0000313" key="2">
    <source>
        <dbReference type="EMBL" id="NJQ01328.1"/>
    </source>
</evidence>